<dbReference type="Proteomes" id="UP001153636">
    <property type="component" value="Chromosome 12"/>
</dbReference>
<accession>A0A9P0CP40</accession>
<sequence length="295" mass="33931">MSRKENREVYHSSSSGPATINAVNSHVQQKTSSSNKKHYVDKQGKNYKFYKYGILKSTDETCWCCVTKTGRAKLYTLGDEKNLIFLKKSGDHEHEMLDQVILNRQKVSNQVKRKTEDWMCDRPAKIIHREINSQKQCLNTLTSKDMKYIRNNFGRKKQERNLSLQNKSLSETNIVRVEDFNPLPSCSSITQSNKGRNSRQGSSYVITSIPYKDELEESLREQERRKALKGKGKKTTLNTTLKNNTKKVQKEVQKEIKKKPKPQSKKQCSESSSDSEDEPVLHDDSDLDADDGYVA</sequence>
<organism evidence="2 3">
    <name type="scientific">Psylliodes chrysocephalus</name>
    <dbReference type="NCBI Taxonomy" id="3402493"/>
    <lineage>
        <taxon>Eukaryota</taxon>
        <taxon>Metazoa</taxon>
        <taxon>Ecdysozoa</taxon>
        <taxon>Arthropoda</taxon>
        <taxon>Hexapoda</taxon>
        <taxon>Insecta</taxon>
        <taxon>Pterygota</taxon>
        <taxon>Neoptera</taxon>
        <taxon>Endopterygota</taxon>
        <taxon>Coleoptera</taxon>
        <taxon>Polyphaga</taxon>
        <taxon>Cucujiformia</taxon>
        <taxon>Chrysomeloidea</taxon>
        <taxon>Chrysomelidae</taxon>
        <taxon>Galerucinae</taxon>
        <taxon>Alticini</taxon>
        <taxon>Psylliodes</taxon>
    </lineage>
</organism>
<protein>
    <submittedName>
        <fullName evidence="2">Uncharacterized protein</fullName>
    </submittedName>
</protein>
<dbReference type="AlphaFoldDB" id="A0A9P0CP40"/>
<feature type="region of interest" description="Disordered" evidence="1">
    <location>
        <begin position="226"/>
        <end position="295"/>
    </location>
</feature>
<keyword evidence="3" id="KW-1185">Reference proteome</keyword>
<feature type="compositionally biased region" description="Acidic residues" evidence="1">
    <location>
        <begin position="285"/>
        <end position="295"/>
    </location>
</feature>
<feature type="region of interest" description="Disordered" evidence="1">
    <location>
        <begin position="1"/>
        <end position="20"/>
    </location>
</feature>
<evidence type="ECO:0000256" key="1">
    <source>
        <dbReference type="SAM" id="MobiDB-lite"/>
    </source>
</evidence>
<proteinExistence type="predicted"/>
<dbReference type="OrthoDB" id="6607069at2759"/>
<gene>
    <name evidence="2" type="ORF">PSYICH_LOCUS3039</name>
</gene>
<feature type="compositionally biased region" description="Basic and acidic residues" evidence="1">
    <location>
        <begin position="1"/>
        <end position="10"/>
    </location>
</feature>
<name>A0A9P0CP40_9CUCU</name>
<dbReference type="EMBL" id="OV651824">
    <property type="protein sequence ID" value="CAH1102152.1"/>
    <property type="molecule type" value="Genomic_DNA"/>
</dbReference>
<feature type="compositionally biased region" description="Polar residues" evidence="1">
    <location>
        <begin position="11"/>
        <end position="20"/>
    </location>
</feature>
<evidence type="ECO:0000313" key="2">
    <source>
        <dbReference type="EMBL" id="CAH1102152.1"/>
    </source>
</evidence>
<reference evidence="2" key="1">
    <citation type="submission" date="2022-01" db="EMBL/GenBank/DDBJ databases">
        <authorList>
            <person name="King R."/>
        </authorList>
    </citation>
    <scope>NUCLEOTIDE SEQUENCE</scope>
</reference>
<evidence type="ECO:0000313" key="3">
    <source>
        <dbReference type="Proteomes" id="UP001153636"/>
    </source>
</evidence>